<dbReference type="PRINTS" id="PR00740">
    <property type="entry name" value="GLHYDRLASE27"/>
</dbReference>
<dbReference type="InterPro" id="IPR002241">
    <property type="entry name" value="Glyco_hydro_27"/>
</dbReference>
<dbReference type="Pfam" id="PF16499">
    <property type="entry name" value="Melibiase_2"/>
    <property type="match status" value="1"/>
</dbReference>
<dbReference type="InterPro" id="IPR013785">
    <property type="entry name" value="Aldolase_TIM"/>
</dbReference>
<feature type="domain" description="Reverse transcriptase Ty1/copia-type" evidence="9">
    <location>
        <begin position="301"/>
        <end position="544"/>
    </location>
</feature>
<evidence type="ECO:0000256" key="2">
    <source>
        <dbReference type="ARBA" id="ARBA00009743"/>
    </source>
</evidence>
<keyword evidence="5 7" id="KW-0378">Hydrolase</keyword>
<keyword evidence="7" id="KW-1015">Disulfide bond</keyword>
<comment type="catalytic activity">
    <reaction evidence="1 7">
        <text>Hydrolysis of terminal, non-reducing alpha-D-galactose residues in alpha-D-galactosides, including galactose oligosaccharides, galactomannans and galactolipids.</text>
        <dbReference type="EC" id="3.2.1.22"/>
    </reaction>
</comment>
<evidence type="ECO:0000259" key="10">
    <source>
        <dbReference type="Pfam" id="PF17801"/>
    </source>
</evidence>
<evidence type="ECO:0000256" key="8">
    <source>
        <dbReference type="SAM" id="MobiDB-lite"/>
    </source>
</evidence>
<evidence type="ECO:0000256" key="5">
    <source>
        <dbReference type="ARBA" id="ARBA00022801"/>
    </source>
</evidence>
<sequence>MGPQRRLGVYVGFDSPSIIRYLEPLTGDVFTARFADCHFNESVFPSLGREKSIPEERREISWKTSTMTHLDPRTNQCELEVQRIIHLQNLTNQLPDAFIDTKKVTKSHIPAANTPARIDVPVGQLTNESKIRLKRGRPGGSKDVTPRKRRTQEKLGTLEEAIKMIDQFKIDKSIALEEAQIIQKAPEEVHIEQEAPEEAHIEQETPEDPHIEREAPEEAQVPENCEISVSYVQTGEKWDRNNIVINNIFAFQVASDIIRNDEDPEPRNVEECRHRNDWPKWKEAIQAELNSLTKREVFGPVVQTPEDVKPVGYKWVFVRKRNENNEIIRYKARLVAQGFSQRPGIDYEETYSPVMDAITFRFLISLAVSEGLDMRLMDVITAYLYGSMDNDIYMKIPEGFKLPDANNTKPRSMHSINLQRSLYGLKQSGRMWYNRLSEYLLKEGYVNNPICPCIFIKKSETGFAIIAVYVDDLNLVGTPEELTRTTNYLKKEFEMKNLGKTKFCLALQIEHFPNGVLVHQSTYIKKVLKRFYMDKAHPLSSPMVVRSLDVKKDPFRPCEKDEELLGLEVPYLSAIGALMYLANCTRPDIAFSVNLLARYSSAPTRRHWNGIKHILRYLRGTTDMGLFYSRESEQQLLGYADVGYLSDPHKGRSQTRYVFNCNGTAISWRSVKQTMVATSSNHSEILAIHEVSRECIWLRSMIQHIRESCGLSSIKGGPTTLFEDNAACIAQITGGYIKGDITKHISPKFFYTHELQKSGEIDVQQIRSSDNLADLFTKSLPTSTFKKLIHKIGMRQLKDIDMRGRVIWQYCGEEGTKKPQMVKGSVHLLLFLYLSAISVGIAGRVVPLHEPFDKSTSSRSFSSIFDNSKYGILQLNNGLARTPQMGWNSWNFFACNINETVIKETADALVSTGLADLGYVYVNIDDCWSSLERDSKGQLVPDPKTFPSGIKALADYVHAKGLKLGIYSDAGIFTCQVRPGSIYHERDDAELFASWGVDYLKYDNCYNLGIKPEERYPPMRNALNATGRTIFYSLCEWGVDDPALWAGKVGNSWRTTDDINDSWASMTTIADLNDEWAAYAGPGGWNDPDMLEVGNGGMTLEEYRAHFSIWALMKAPLLVGCDVRNITAETFEIIGNKEVIDINQDSLGIQGRKVHVSGKDGCRQVWAGPLSGHRLVVALWNRCSKAATITVGWEVLGLESSMSVSIRDLWKHVDLSGDAVASFGSLVASHDCGMYIFTPVSASRSAV</sequence>
<dbReference type="Pfam" id="PF07727">
    <property type="entry name" value="RVT_2"/>
    <property type="match status" value="1"/>
</dbReference>
<evidence type="ECO:0000313" key="12">
    <source>
        <dbReference type="Proteomes" id="UP001227230"/>
    </source>
</evidence>
<dbReference type="PANTHER" id="PTHR11452">
    <property type="entry name" value="ALPHA-GALACTOSIDASE/ALPHA-N-ACETYLGALACTOSAMINIDASE"/>
    <property type="match status" value="1"/>
</dbReference>
<dbReference type="Pfam" id="PF17801">
    <property type="entry name" value="Melibiase_C"/>
    <property type="match status" value="1"/>
</dbReference>
<dbReference type="EMBL" id="CP126660">
    <property type="protein sequence ID" value="WKA00735.1"/>
    <property type="molecule type" value="Genomic_DNA"/>
</dbReference>
<evidence type="ECO:0000256" key="4">
    <source>
        <dbReference type="ARBA" id="ARBA00022729"/>
    </source>
</evidence>
<dbReference type="InterPro" id="IPR000111">
    <property type="entry name" value="Glyco_hydro_27/36_CS"/>
</dbReference>
<keyword evidence="6 7" id="KW-0326">Glycosidase</keyword>
<evidence type="ECO:0000256" key="6">
    <source>
        <dbReference type="ARBA" id="ARBA00023295"/>
    </source>
</evidence>
<feature type="compositionally biased region" description="Basic and acidic residues" evidence="8">
    <location>
        <begin position="192"/>
        <end position="216"/>
    </location>
</feature>
<evidence type="ECO:0000259" key="9">
    <source>
        <dbReference type="Pfam" id="PF07727"/>
    </source>
</evidence>
<dbReference type="PANTHER" id="PTHR11452:SF75">
    <property type="entry name" value="ALPHA-GALACTOSIDASE MEL1"/>
    <property type="match status" value="1"/>
</dbReference>
<accession>A0ABY9D1U0</accession>
<evidence type="ECO:0000313" key="11">
    <source>
        <dbReference type="EMBL" id="WKA00735.1"/>
    </source>
</evidence>
<dbReference type="Proteomes" id="UP001227230">
    <property type="component" value="Chromosome 13"/>
</dbReference>
<gene>
    <name evidence="11" type="ORF">VitviT2T_019069</name>
</gene>
<dbReference type="CDD" id="cd14792">
    <property type="entry name" value="GH27"/>
    <property type="match status" value="1"/>
</dbReference>
<dbReference type="InterPro" id="IPR017853">
    <property type="entry name" value="GH"/>
</dbReference>
<protein>
    <recommendedName>
        <fullName evidence="3 7">Alpha-galactosidase</fullName>
        <ecNumber evidence="3 7">3.2.1.22</ecNumber>
    </recommendedName>
    <alternativeName>
        <fullName evidence="7">Melibiase</fullName>
    </alternativeName>
</protein>
<proteinExistence type="inferred from homology"/>
<dbReference type="Gene3D" id="2.60.40.1180">
    <property type="entry name" value="Golgi alpha-mannosidase II"/>
    <property type="match status" value="1"/>
</dbReference>
<dbReference type="PROSITE" id="PS00512">
    <property type="entry name" value="ALPHA_GALACTOSIDASE"/>
    <property type="match status" value="1"/>
</dbReference>
<dbReference type="Gene3D" id="3.20.20.70">
    <property type="entry name" value="Aldolase class I"/>
    <property type="match status" value="1"/>
</dbReference>
<dbReference type="InterPro" id="IPR041233">
    <property type="entry name" value="Melibiase_C"/>
</dbReference>
<reference evidence="11 12" key="1">
    <citation type="journal article" date="2023" name="Hortic Res">
        <title>The complete reference genome for grapevine (Vitis vinifera L.) genetics and breeding.</title>
        <authorList>
            <person name="Shi X."/>
            <person name="Cao S."/>
            <person name="Wang X."/>
            <person name="Huang S."/>
            <person name="Wang Y."/>
            <person name="Liu Z."/>
            <person name="Liu W."/>
            <person name="Leng X."/>
            <person name="Peng Y."/>
            <person name="Wang N."/>
            <person name="Wang Y."/>
            <person name="Ma Z."/>
            <person name="Xu X."/>
            <person name="Zhang F."/>
            <person name="Xue H."/>
            <person name="Zhong H."/>
            <person name="Wang Y."/>
            <person name="Zhang K."/>
            <person name="Velt A."/>
            <person name="Avia K."/>
            <person name="Holtgrawe D."/>
            <person name="Grimplet J."/>
            <person name="Matus J.T."/>
            <person name="Ware D."/>
            <person name="Wu X."/>
            <person name="Wang H."/>
            <person name="Liu C."/>
            <person name="Fang Y."/>
            <person name="Rustenholz C."/>
            <person name="Cheng Z."/>
            <person name="Xiao H."/>
            <person name="Zhou Y."/>
        </authorList>
    </citation>
    <scope>NUCLEOTIDE SEQUENCE [LARGE SCALE GENOMIC DNA]</scope>
    <source>
        <strain evidence="12">cv. Pinot noir / PN40024</strain>
        <tissue evidence="11">Leaf</tissue>
    </source>
</reference>
<name>A0ABY9D1U0_VITVI</name>
<dbReference type="SUPFAM" id="SSF51011">
    <property type="entry name" value="Glycosyl hydrolase domain"/>
    <property type="match status" value="1"/>
</dbReference>
<feature type="region of interest" description="Disordered" evidence="8">
    <location>
        <begin position="192"/>
        <end position="222"/>
    </location>
</feature>
<keyword evidence="4" id="KW-0732">Signal</keyword>
<feature type="domain" description="Alpha galactosidase C-terminal" evidence="10">
    <location>
        <begin position="1160"/>
        <end position="1236"/>
    </location>
</feature>
<evidence type="ECO:0000256" key="3">
    <source>
        <dbReference type="ARBA" id="ARBA00012755"/>
    </source>
</evidence>
<keyword evidence="12" id="KW-1185">Reference proteome</keyword>
<evidence type="ECO:0000256" key="7">
    <source>
        <dbReference type="RuleBase" id="RU361168"/>
    </source>
</evidence>
<dbReference type="EC" id="3.2.1.22" evidence="3 7"/>
<dbReference type="SUPFAM" id="SSF51445">
    <property type="entry name" value="(Trans)glycosidases"/>
    <property type="match status" value="1"/>
</dbReference>
<comment type="similarity">
    <text evidence="2 7">Belongs to the glycosyl hydrolase 27 family.</text>
</comment>
<dbReference type="CDD" id="cd09272">
    <property type="entry name" value="RNase_HI_RT_Ty1"/>
    <property type="match status" value="1"/>
</dbReference>
<dbReference type="InterPro" id="IPR013103">
    <property type="entry name" value="RVT_2"/>
</dbReference>
<dbReference type="InterPro" id="IPR013780">
    <property type="entry name" value="Glyco_hydro_b"/>
</dbReference>
<evidence type="ECO:0000256" key="1">
    <source>
        <dbReference type="ARBA" id="ARBA00001255"/>
    </source>
</evidence>
<organism evidence="11 12">
    <name type="scientific">Vitis vinifera</name>
    <name type="common">Grape</name>
    <dbReference type="NCBI Taxonomy" id="29760"/>
    <lineage>
        <taxon>Eukaryota</taxon>
        <taxon>Viridiplantae</taxon>
        <taxon>Streptophyta</taxon>
        <taxon>Embryophyta</taxon>
        <taxon>Tracheophyta</taxon>
        <taxon>Spermatophyta</taxon>
        <taxon>Magnoliopsida</taxon>
        <taxon>eudicotyledons</taxon>
        <taxon>Gunneridae</taxon>
        <taxon>Pentapetalae</taxon>
        <taxon>rosids</taxon>
        <taxon>Vitales</taxon>
        <taxon>Vitaceae</taxon>
        <taxon>Viteae</taxon>
        <taxon>Vitis</taxon>
    </lineage>
</organism>